<feature type="transmembrane region" description="Helical" evidence="9">
    <location>
        <begin position="232"/>
        <end position="261"/>
    </location>
</feature>
<dbReference type="EMBL" id="CP029347">
    <property type="protein sequence ID" value="AWL11133.1"/>
    <property type="molecule type" value="Genomic_DNA"/>
</dbReference>
<feature type="transmembrane region" description="Helical" evidence="9">
    <location>
        <begin position="377"/>
        <end position="402"/>
    </location>
</feature>
<dbReference type="GO" id="GO:0005886">
    <property type="term" value="C:plasma membrane"/>
    <property type="evidence" value="ECO:0007669"/>
    <property type="project" value="UniProtKB-SubCell"/>
</dbReference>
<dbReference type="OrthoDB" id="9790605at2"/>
<feature type="transmembrane region" description="Helical" evidence="9">
    <location>
        <begin position="414"/>
        <end position="434"/>
    </location>
</feature>
<dbReference type="PANTHER" id="PTHR33451">
    <property type="entry name" value="MALATE-2H(+)/NA(+)-LACTATE ANTIPORTER"/>
    <property type="match status" value="1"/>
</dbReference>
<name>A0A2S2E0I4_9ALTE</name>
<feature type="transmembrane region" description="Helical" evidence="9">
    <location>
        <begin position="79"/>
        <end position="98"/>
    </location>
</feature>
<evidence type="ECO:0000256" key="1">
    <source>
        <dbReference type="ARBA" id="ARBA00004651"/>
    </source>
</evidence>
<dbReference type="GO" id="GO:0015297">
    <property type="term" value="F:antiporter activity"/>
    <property type="evidence" value="ECO:0007669"/>
    <property type="project" value="UniProtKB-KW"/>
</dbReference>
<evidence type="ECO:0000256" key="4">
    <source>
        <dbReference type="ARBA" id="ARBA00022475"/>
    </source>
</evidence>
<dbReference type="InterPro" id="IPR018461">
    <property type="entry name" value="Na/H_Antiport_NhaC-like_C"/>
</dbReference>
<feature type="domain" description="Na+/H+ antiporter NhaC-like C-terminal" evidence="10">
    <location>
        <begin position="57"/>
        <end position="217"/>
    </location>
</feature>
<dbReference type="RefSeq" id="WP_109338802.1">
    <property type="nucleotide sequence ID" value="NZ_CP029347.1"/>
</dbReference>
<accession>A0A2S2E0I4</accession>
<keyword evidence="3" id="KW-0050">Antiport</keyword>
<comment type="similarity">
    <text evidence="8">Belongs to the NhaC Na(+)/H(+) (TC 2.A.35) antiporter family.</text>
</comment>
<feature type="transmembrane region" description="Helical" evidence="9">
    <location>
        <begin position="335"/>
        <end position="357"/>
    </location>
</feature>
<dbReference type="Pfam" id="PF03553">
    <property type="entry name" value="Na_H_antiporter"/>
    <property type="match status" value="2"/>
</dbReference>
<evidence type="ECO:0000259" key="10">
    <source>
        <dbReference type="Pfam" id="PF03553"/>
    </source>
</evidence>
<feature type="domain" description="Na+/H+ antiporter NhaC-like C-terminal" evidence="10">
    <location>
        <begin position="242"/>
        <end position="431"/>
    </location>
</feature>
<evidence type="ECO:0000256" key="6">
    <source>
        <dbReference type="ARBA" id="ARBA00022989"/>
    </source>
</evidence>
<protein>
    <submittedName>
        <fullName evidence="11">Arginine/ornithine antiporter ArcD</fullName>
    </submittedName>
</protein>
<feature type="transmembrane region" description="Helical" evidence="9">
    <location>
        <begin position="281"/>
        <end position="304"/>
    </location>
</feature>
<dbReference type="InterPro" id="IPR052180">
    <property type="entry name" value="NhaC_Na-H+_Antiporter"/>
</dbReference>
<keyword evidence="12" id="KW-1185">Reference proteome</keyword>
<gene>
    <name evidence="11" type="ORF">HMF8227_00637</name>
</gene>
<reference evidence="11 12" key="1">
    <citation type="submission" date="2018-05" db="EMBL/GenBank/DDBJ databases">
        <title>Salinimonas sp. HMF8227 Genome sequencing and assembly.</title>
        <authorList>
            <person name="Kang H."/>
            <person name="Kang J."/>
            <person name="Cha I."/>
            <person name="Kim H."/>
            <person name="Joh K."/>
        </authorList>
    </citation>
    <scope>NUCLEOTIDE SEQUENCE [LARGE SCALE GENOMIC DNA]</scope>
    <source>
        <strain evidence="11 12">HMF8227</strain>
    </source>
</reference>
<feature type="transmembrane region" description="Helical" evidence="9">
    <location>
        <begin position="12"/>
        <end position="31"/>
    </location>
</feature>
<feature type="transmembrane region" description="Helical" evidence="9">
    <location>
        <begin position="203"/>
        <end position="220"/>
    </location>
</feature>
<dbReference type="Proteomes" id="UP000245728">
    <property type="component" value="Chromosome"/>
</dbReference>
<evidence type="ECO:0000256" key="7">
    <source>
        <dbReference type="ARBA" id="ARBA00023136"/>
    </source>
</evidence>
<keyword evidence="7 9" id="KW-0472">Membrane</keyword>
<comment type="subcellular location">
    <subcellularLocation>
        <location evidence="1">Cell membrane</location>
        <topology evidence="1">Multi-pass membrane protein</topology>
    </subcellularLocation>
</comment>
<proteinExistence type="inferred from homology"/>
<dbReference type="AlphaFoldDB" id="A0A2S2E0I4"/>
<dbReference type="PANTHER" id="PTHR33451:SF5">
    <property type="entry name" value="NA+_H+ ANTIPORTER"/>
    <property type="match status" value="1"/>
</dbReference>
<evidence type="ECO:0000256" key="8">
    <source>
        <dbReference type="ARBA" id="ARBA00038435"/>
    </source>
</evidence>
<evidence type="ECO:0000313" key="11">
    <source>
        <dbReference type="EMBL" id="AWL11133.1"/>
    </source>
</evidence>
<dbReference type="KEGG" id="salh:HMF8227_00637"/>
<evidence type="ECO:0000256" key="9">
    <source>
        <dbReference type="SAM" id="Phobius"/>
    </source>
</evidence>
<organism evidence="11 12">
    <name type="scientific">Saliniradius amylolyticus</name>
    <dbReference type="NCBI Taxonomy" id="2183582"/>
    <lineage>
        <taxon>Bacteria</taxon>
        <taxon>Pseudomonadati</taxon>
        <taxon>Pseudomonadota</taxon>
        <taxon>Gammaproteobacteria</taxon>
        <taxon>Alteromonadales</taxon>
        <taxon>Alteromonadaceae</taxon>
        <taxon>Saliniradius</taxon>
    </lineage>
</organism>
<feature type="transmembrane region" description="Helical" evidence="9">
    <location>
        <begin position="154"/>
        <end position="172"/>
    </location>
</feature>
<feature type="transmembrane region" description="Helical" evidence="9">
    <location>
        <begin position="118"/>
        <end position="142"/>
    </location>
</feature>
<evidence type="ECO:0000256" key="5">
    <source>
        <dbReference type="ARBA" id="ARBA00022692"/>
    </source>
</evidence>
<keyword evidence="4" id="KW-1003">Cell membrane</keyword>
<keyword evidence="6 9" id="KW-1133">Transmembrane helix</keyword>
<keyword evidence="5 9" id="KW-0812">Transmembrane</keyword>
<sequence length="449" mass="47071">MSPAHLSRGKYALLPLLVFLALFLGTGFYLQSQGVEYAFYQLPAPVAILPAILLAVWLSKESLNQTVHQFVEGVGHPNIITMCLIYLLAGAFSAVAKATGGVDATVALGLSIIPAEFLLPGLFLISAFVATAMGTSMGTLAAMAPIGLGMAETVGIEPALMAGVLMSGAIFGDNLSIISDTTIAATRTQGCEMRDKFLENFKLSLPAAIAAMILFAMMGSGDVTQPESEGNLWLAVPYLLILGLAVSGLNVFAVLTIGVVSSALMGAWQADYALSGVAQDIYQGFTSMQEIFLLSLLIGGLSALMRRQGGLQYLVNRIITWVEKLSSHARASHSLAIAALASLTNLCVANNTVAIIITGEAAKELSNHAGIRARRSASLLDIFSCIVQGLIPYGAQALLLGASFGISPVALIPYVFYCYILAIVAVGFVLWQLWSNGTGATSPDSRSNG</sequence>
<keyword evidence="2" id="KW-0813">Transport</keyword>
<evidence type="ECO:0000256" key="3">
    <source>
        <dbReference type="ARBA" id="ARBA00022449"/>
    </source>
</evidence>
<evidence type="ECO:0000256" key="2">
    <source>
        <dbReference type="ARBA" id="ARBA00022448"/>
    </source>
</evidence>
<feature type="transmembrane region" description="Helical" evidence="9">
    <location>
        <begin position="37"/>
        <end position="58"/>
    </location>
</feature>
<evidence type="ECO:0000313" key="12">
    <source>
        <dbReference type="Proteomes" id="UP000245728"/>
    </source>
</evidence>